<evidence type="ECO:0000259" key="12">
    <source>
        <dbReference type="PROSITE" id="PS50011"/>
    </source>
</evidence>
<feature type="compositionally biased region" description="Polar residues" evidence="11">
    <location>
        <begin position="848"/>
        <end position="866"/>
    </location>
</feature>
<keyword evidence="3" id="KW-0723">Serine/threonine-protein kinase</keyword>
<dbReference type="InterPro" id="IPR050660">
    <property type="entry name" value="NEK_Ser/Thr_kinase"/>
</dbReference>
<dbReference type="CDD" id="cd08215">
    <property type="entry name" value="STKc_Nek"/>
    <property type="match status" value="1"/>
</dbReference>
<evidence type="ECO:0000256" key="8">
    <source>
        <dbReference type="ARBA" id="ARBA00047899"/>
    </source>
</evidence>
<evidence type="ECO:0000313" key="13">
    <source>
        <dbReference type="EMBL" id="THU61620.1"/>
    </source>
</evidence>
<dbReference type="Gene3D" id="1.10.510.10">
    <property type="entry name" value="Transferase(Phosphotransferase) domain 1"/>
    <property type="match status" value="1"/>
</dbReference>
<dbReference type="PROSITE" id="PS00107">
    <property type="entry name" value="PROTEIN_KINASE_ATP"/>
    <property type="match status" value="1"/>
</dbReference>
<evidence type="ECO:0000256" key="6">
    <source>
        <dbReference type="ARBA" id="ARBA00022777"/>
    </source>
</evidence>
<dbReference type="GO" id="GO:0007017">
    <property type="term" value="P:microtubule-based process"/>
    <property type="evidence" value="ECO:0007669"/>
    <property type="project" value="TreeGrafter"/>
</dbReference>
<dbReference type="SUPFAM" id="SSF56112">
    <property type="entry name" value="Protein kinase-like (PK-like)"/>
    <property type="match status" value="1"/>
</dbReference>
<evidence type="ECO:0000256" key="3">
    <source>
        <dbReference type="ARBA" id="ARBA00022527"/>
    </source>
</evidence>
<evidence type="ECO:0000256" key="9">
    <source>
        <dbReference type="ARBA" id="ARBA00048679"/>
    </source>
</evidence>
<dbReference type="PANTHER" id="PTHR43671:SF98">
    <property type="entry name" value="SERINE_THREONINE-PROTEIN KINASE NEK11"/>
    <property type="match status" value="1"/>
</dbReference>
<evidence type="ECO:0000256" key="2">
    <source>
        <dbReference type="ARBA" id="ARBA00012513"/>
    </source>
</evidence>
<dbReference type="PROSITE" id="PS00108">
    <property type="entry name" value="PROTEIN_KINASE_ST"/>
    <property type="match status" value="1"/>
</dbReference>
<feature type="region of interest" description="Disordered" evidence="11">
    <location>
        <begin position="291"/>
        <end position="349"/>
    </location>
</feature>
<keyword evidence="6" id="KW-0418">Kinase</keyword>
<dbReference type="InterPro" id="IPR000719">
    <property type="entry name" value="Prot_kinase_dom"/>
</dbReference>
<keyword evidence="5 10" id="KW-0547">Nucleotide-binding</keyword>
<feature type="compositionally biased region" description="Basic and acidic residues" evidence="11">
    <location>
        <begin position="486"/>
        <end position="506"/>
    </location>
</feature>
<dbReference type="Gene3D" id="3.30.200.20">
    <property type="entry name" value="Phosphorylase Kinase, domain 1"/>
    <property type="match status" value="1"/>
</dbReference>
<dbReference type="Pfam" id="PF00069">
    <property type="entry name" value="Pkinase"/>
    <property type="match status" value="1"/>
</dbReference>
<dbReference type="InterPro" id="IPR017441">
    <property type="entry name" value="Protein_kinase_ATP_BS"/>
</dbReference>
<comment type="similarity">
    <text evidence="1">Belongs to the protein kinase superfamily. NEK Ser/Thr protein kinase family. NIMA subfamily.</text>
</comment>
<dbReference type="InterPro" id="IPR011009">
    <property type="entry name" value="Kinase-like_dom_sf"/>
</dbReference>
<dbReference type="GO" id="GO:0005524">
    <property type="term" value="F:ATP binding"/>
    <property type="evidence" value="ECO:0007669"/>
    <property type="project" value="UniProtKB-UniRule"/>
</dbReference>
<dbReference type="Proteomes" id="UP000317650">
    <property type="component" value="Chromosome 7"/>
</dbReference>
<dbReference type="AlphaFoldDB" id="A0A4S8JI42"/>
<dbReference type="PANTHER" id="PTHR43671">
    <property type="entry name" value="SERINE/THREONINE-PROTEIN KINASE NEK"/>
    <property type="match status" value="1"/>
</dbReference>
<keyword evidence="7 10" id="KW-0067">ATP-binding</keyword>
<gene>
    <name evidence="13" type="ORF">C4D60_Mb07t25260</name>
</gene>
<name>A0A4S8JI42_MUSBA</name>
<dbReference type="FunFam" id="3.30.200.20:FF:000108">
    <property type="entry name" value="Serine/threonine-protein kinase Nek2"/>
    <property type="match status" value="1"/>
</dbReference>
<feature type="compositionally biased region" description="Polar residues" evidence="11">
    <location>
        <begin position="421"/>
        <end position="439"/>
    </location>
</feature>
<evidence type="ECO:0000256" key="1">
    <source>
        <dbReference type="ARBA" id="ARBA00010886"/>
    </source>
</evidence>
<comment type="caution">
    <text evidence="13">The sequence shown here is derived from an EMBL/GenBank/DDBJ whole genome shotgun (WGS) entry which is preliminary data.</text>
</comment>
<evidence type="ECO:0000256" key="10">
    <source>
        <dbReference type="PROSITE-ProRule" id="PRU10141"/>
    </source>
</evidence>
<feature type="region of interest" description="Disordered" evidence="11">
    <location>
        <begin position="399"/>
        <end position="561"/>
    </location>
</feature>
<keyword evidence="4" id="KW-0808">Transferase</keyword>
<dbReference type="GO" id="GO:0004674">
    <property type="term" value="F:protein serine/threonine kinase activity"/>
    <property type="evidence" value="ECO:0007669"/>
    <property type="project" value="UniProtKB-KW"/>
</dbReference>
<sequence length="948" mass="105288">MESRMDQYEIMEQIGRGAFGAAILVNHKVEKKKYVMKKIRLARQTERCRRSAHQEMALIARLQHPFTVEFKEAWVEKGCYVCIVTGYCEGGDMAELMKRSNGAYFPEEKLLKWFTQLLLAVEYLHSNFVLHRDIKCSNIFLTKDQDVRLGDFGLAKTLKADDLASSVVGTPNYMCPELLADIPYGFKSDIWSLGCCMYEMAAHRPAFKAFDMAGLITKINRSSIGPLPACYSSSLKTLIKSMLRKNPENRPSASEILSHPCLQPYVSQQRPCPDPSNVSQSPEKPISILRGQSNMSESQSSSISGSDKESSQSSNKYTSELSMKGDQKAIEPDTASTEDGVASDYNSNYPFDARGGTEISEIVKERQDSLKVLQVDEQQNIESRQPRISKNMLTAFKEGVRARESSSPVRASRVKVVAASNHRSSTEQSPKVSKPTGASFSKPKPNAEAPPDEPIKNICDSEKQVQGLQSFKHLSPVSESSPKTKGRYDEASRTDPVKRILEDNVPPKRRQRILPPSLTRRPTLPAPNAAGVDNPSPVDNGNKSPSNKLTQEPGVSPNKKLYSPRQVISLVEESEMIPISPSKGMQINKDNLEVPPVQTEDSLMARVKEQSKLYSNCTDDCADESALAKISESNLTTCSSCTYSRLDYSFVDSQEHDSGPFPNSEINTLDLQQSTINDKITSSSVLELSLLGTEQEFAFKDDISMSKSNQNPIVKQVGDDKFIVRELLSSIKDIAPFVPASSKNIPAEKAPITNQILERPEAPHITPAFEDVIHVIRHSSFRVGSDQPVPESMDKGIQNMDTGRLLNVVEEVDMRNISQNLEPPRFADSVRIKSNVSESSIIKEKPNNPESVRSTSTNIGSVSSESLLRSKEEGGFAKETLDVKSFRQRAEALEGLLELSADLLQHNRLEELAVVLRPFGKYKVSPRETAIWLAKSFKEMMSEDTNGK</sequence>
<feature type="compositionally biased region" description="Polar residues" evidence="11">
    <location>
        <begin position="537"/>
        <end position="550"/>
    </location>
</feature>
<evidence type="ECO:0000256" key="11">
    <source>
        <dbReference type="SAM" id="MobiDB-lite"/>
    </source>
</evidence>
<keyword evidence="14" id="KW-1185">Reference proteome</keyword>
<feature type="compositionally biased region" description="Low complexity" evidence="11">
    <location>
        <begin position="513"/>
        <end position="527"/>
    </location>
</feature>
<dbReference type="PROSITE" id="PS50011">
    <property type="entry name" value="PROTEIN_KINASE_DOM"/>
    <property type="match status" value="1"/>
</dbReference>
<feature type="binding site" evidence="10">
    <location>
        <position position="37"/>
    </location>
    <ligand>
        <name>ATP</name>
        <dbReference type="ChEBI" id="CHEBI:30616"/>
    </ligand>
</feature>
<organism evidence="13 14">
    <name type="scientific">Musa balbisiana</name>
    <name type="common">Banana</name>
    <dbReference type="NCBI Taxonomy" id="52838"/>
    <lineage>
        <taxon>Eukaryota</taxon>
        <taxon>Viridiplantae</taxon>
        <taxon>Streptophyta</taxon>
        <taxon>Embryophyta</taxon>
        <taxon>Tracheophyta</taxon>
        <taxon>Spermatophyta</taxon>
        <taxon>Magnoliopsida</taxon>
        <taxon>Liliopsida</taxon>
        <taxon>Zingiberales</taxon>
        <taxon>Musaceae</taxon>
        <taxon>Musa</taxon>
    </lineage>
</organism>
<comment type="catalytic activity">
    <reaction evidence="8">
        <text>L-threonyl-[protein] + ATP = O-phospho-L-threonyl-[protein] + ADP + H(+)</text>
        <dbReference type="Rhea" id="RHEA:46608"/>
        <dbReference type="Rhea" id="RHEA-COMP:11060"/>
        <dbReference type="Rhea" id="RHEA-COMP:11605"/>
        <dbReference type="ChEBI" id="CHEBI:15378"/>
        <dbReference type="ChEBI" id="CHEBI:30013"/>
        <dbReference type="ChEBI" id="CHEBI:30616"/>
        <dbReference type="ChEBI" id="CHEBI:61977"/>
        <dbReference type="ChEBI" id="CHEBI:456216"/>
        <dbReference type="EC" id="2.7.11.1"/>
    </reaction>
</comment>
<evidence type="ECO:0000256" key="4">
    <source>
        <dbReference type="ARBA" id="ARBA00022679"/>
    </source>
</evidence>
<dbReference type="SMART" id="SM00220">
    <property type="entry name" value="S_TKc"/>
    <property type="match status" value="1"/>
</dbReference>
<comment type="catalytic activity">
    <reaction evidence="9">
        <text>L-seryl-[protein] + ATP = O-phospho-L-seryl-[protein] + ADP + H(+)</text>
        <dbReference type="Rhea" id="RHEA:17989"/>
        <dbReference type="Rhea" id="RHEA-COMP:9863"/>
        <dbReference type="Rhea" id="RHEA-COMP:11604"/>
        <dbReference type="ChEBI" id="CHEBI:15378"/>
        <dbReference type="ChEBI" id="CHEBI:29999"/>
        <dbReference type="ChEBI" id="CHEBI:30616"/>
        <dbReference type="ChEBI" id="CHEBI:83421"/>
        <dbReference type="ChEBI" id="CHEBI:456216"/>
        <dbReference type="EC" id="2.7.11.1"/>
    </reaction>
</comment>
<reference evidence="13 14" key="1">
    <citation type="journal article" date="2019" name="Nat. Plants">
        <title>Genome sequencing of Musa balbisiana reveals subgenome evolution and function divergence in polyploid bananas.</title>
        <authorList>
            <person name="Yao X."/>
        </authorList>
    </citation>
    <scope>NUCLEOTIDE SEQUENCE [LARGE SCALE GENOMIC DNA]</scope>
    <source>
        <strain evidence="14">cv. DH-PKW</strain>
        <tissue evidence="13">Leaves</tissue>
    </source>
</reference>
<proteinExistence type="inferred from homology"/>
<feature type="compositionally biased region" description="Low complexity" evidence="11">
    <location>
        <begin position="405"/>
        <end position="420"/>
    </location>
</feature>
<feature type="compositionally biased region" description="Low complexity" evidence="11">
    <location>
        <begin position="292"/>
        <end position="305"/>
    </location>
</feature>
<dbReference type="EMBL" id="PYDT01000005">
    <property type="protein sequence ID" value="THU61620.1"/>
    <property type="molecule type" value="Genomic_DNA"/>
</dbReference>
<dbReference type="STRING" id="52838.A0A4S8JI42"/>
<evidence type="ECO:0000256" key="5">
    <source>
        <dbReference type="ARBA" id="ARBA00022741"/>
    </source>
</evidence>
<evidence type="ECO:0000256" key="7">
    <source>
        <dbReference type="ARBA" id="ARBA00022840"/>
    </source>
</evidence>
<evidence type="ECO:0000313" key="14">
    <source>
        <dbReference type="Proteomes" id="UP000317650"/>
    </source>
</evidence>
<dbReference type="GO" id="GO:0055028">
    <property type="term" value="C:cortical microtubule"/>
    <property type="evidence" value="ECO:0007669"/>
    <property type="project" value="TreeGrafter"/>
</dbReference>
<feature type="region of interest" description="Disordered" evidence="11">
    <location>
        <begin position="837"/>
        <end position="866"/>
    </location>
</feature>
<dbReference type="EC" id="2.7.11.1" evidence="2"/>
<dbReference type="InterPro" id="IPR008271">
    <property type="entry name" value="Ser/Thr_kinase_AS"/>
</dbReference>
<accession>A0A4S8JI42</accession>
<protein>
    <recommendedName>
        <fullName evidence="2">non-specific serine/threonine protein kinase</fullName>
        <ecNumber evidence="2">2.7.11.1</ecNumber>
    </recommendedName>
</protein>
<feature type="domain" description="Protein kinase" evidence="12">
    <location>
        <begin position="8"/>
        <end position="262"/>
    </location>
</feature>
<feature type="compositionally biased region" description="Basic and acidic residues" evidence="11">
    <location>
        <begin position="453"/>
        <end position="463"/>
    </location>
</feature>